<feature type="region of interest" description="Disordered" evidence="8">
    <location>
        <begin position="8"/>
        <end position="63"/>
    </location>
</feature>
<keyword evidence="2 5" id="KW-0689">Ribosomal protein</keyword>
<dbReference type="InterPro" id="IPR005823">
    <property type="entry name" value="Ribosomal_uL13_bac-type"/>
</dbReference>
<comment type="caution">
    <text evidence="9">The sequence shown here is derived from an EMBL/GenBank/DDBJ whole genome shotgun (WGS) entry which is preliminary data.</text>
</comment>
<dbReference type="SUPFAM" id="SSF52161">
    <property type="entry name" value="Ribosomal protein L13"/>
    <property type="match status" value="1"/>
</dbReference>
<keyword evidence="10" id="KW-1185">Reference proteome</keyword>
<dbReference type="PROSITE" id="PS00783">
    <property type="entry name" value="RIBOSOMAL_L13"/>
    <property type="match status" value="1"/>
</dbReference>
<dbReference type="InterPro" id="IPR005822">
    <property type="entry name" value="Ribosomal_uL13"/>
</dbReference>
<keyword evidence="3 5" id="KW-0687">Ribonucleoprotein</keyword>
<dbReference type="PANTHER" id="PTHR11545">
    <property type="entry name" value="RIBOSOMAL PROTEIN L13"/>
    <property type="match status" value="1"/>
</dbReference>
<evidence type="ECO:0000256" key="8">
    <source>
        <dbReference type="SAM" id="MobiDB-lite"/>
    </source>
</evidence>
<dbReference type="InterPro" id="IPR023563">
    <property type="entry name" value="Ribosomal_uL13_CS"/>
</dbReference>
<comment type="function">
    <text evidence="5 7">This protein is one of the early assembly proteins of the 50S ribosomal subunit, although it is not seen to bind rRNA by itself. It is important during the early stages of 50S assembly.</text>
</comment>
<evidence type="ECO:0000256" key="1">
    <source>
        <dbReference type="ARBA" id="ARBA00006227"/>
    </source>
</evidence>
<dbReference type="EMBL" id="BMNJ01000002">
    <property type="protein sequence ID" value="GGO96486.1"/>
    <property type="molecule type" value="Genomic_DNA"/>
</dbReference>
<comment type="subunit">
    <text evidence="5">Part of the 50S ribosomal subunit.</text>
</comment>
<comment type="similarity">
    <text evidence="1 5 6">Belongs to the universal ribosomal protein uL13 family.</text>
</comment>
<name>A0A8H9H7P5_9ACTO</name>
<evidence type="ECO:0000256" key="7">
    <source>
        <dbReference type="RuleBase" id="RU003878"/>
    </source>
</evidence>
<dbReference type="Gene3D" id="3.90.1180.10">
    <property type="entry name" value="Ribosomal protein L13"/>
    <property type="match status" value="1"/>
</dbReference>
<accession>A0A8H9H7P5</accession>
<evidence type="ECO:0000256" key="2">
    <source>
        <dbReference type="ARBA" id="ARBA00022980"/>
    </source>
</evidence>
<organism evidence="9 10">
    <name type="scientific">Actinomyces gaoshouyii</name>
    <dbReference type="NCBI Taxonomy" id="1960083"/>
    <lineage>
        <taxon>Bacteria</taxon>
        <taxon>Bacillati</taxon>
        <taxon>Actinomycetota</taxon>
        <taxon>Actinomycetes</taxon>
        <taxon>Actinomycetales</taxon>
        <taxon>Actinomycetaceae</taxon>
        <taxon>Actinomyces</taxon>
    </lineage>
</organism>
<dbReference type="Proteomes" id="UP000614239">
    <property type="component" value="Unassembled WGS sequence"/>
</dbReference>
<dbReference type="GO" id="GO:0006412">
    <property type="term" value="P:translation"/>
    <property type="evidence" value="ECO:0007669"/>
    <property type="project" value="UniProtKB-UniRule"/>
</dbReference>
<dbReference type="CDD" id="cd00392">
    <property type="entry name" value="Ribosomal_L13"/>
    <property type="match status" value="1"/>
</dbReference>
<dbReference type="NCBIfam" id="TIGR01066">
    <property type="entry name" value="rplM_bact"/>
    <property type="match status" value="1"/>
</dbReference>
<protein>
    <recommendedName>
        <fullName evidence="4 5">Large ribosomal subunit protein uL13</fullName>
    </recommendedName>
</protein>
<proteinExistence type="inferred from homology"/>
<feature type="region of interest" description="Disordered" evidence="8">
    <location>
        <begin position="185"/>
        <end position="204"/>
    </location>
</feature>
<dbReference type="FunFam" id="3.90.1180.10:FF:000001">
    <property type="entry name" value="50S ribosomal protein L13"/>
    <property type="match status" value="1"/>
</dbReference>
<dbReference type="GO" id="GO:0017148">
    <property type="term" value="P:negative regulation of translation"/>
    <property type="evidence" value="ECO:0007669"/>
    <property type="project" value="TreeGrafter"/>
</dbReference>
<gene>
    <name evidence="5 7" type="primary">rplM</name>
    <name evidence="9" type="ORF">GCM10011612_06800</name>
</gene>
<evidence type="ECO:0000256" key="6">
    <source>
        <dbReference type="RuleBase" id="RU003877"/>
    </source>
</evidence>
<dbReference type="InterPro" id="IPR036899">
    <property type="entry name" value="Ribosomal_uL13_sf"/>
</dbReference>
<dbReference type="GO" id="GO:0003735">
    <property type="term" value="F:structural constituent of ribosome"/>
    <property type="evidence" value="ECO:0007669"/>
    <property type="project" value="InterPro"/>
</dbReference>
<evidence type="ECO:0000256" key="4">
    <source>
        <dbReference type="ARBA" id="ARBA00035201"/>
    </source>
</evidence>
<dbReference type="Pfam" id="PF00572">
    <property type="entry name" value="Ribosomal_L13"/>
    <property type="match status" value="1"/>
</dbReference>
<reference evidence="9" key="1">
    <citation type="journal article" date="2014" name="Int. J. Syst. Evol. Microbiol.">
        <title>Complete genome sequence of Corynebacterium casei LMG S-19264T (=DSM 44701T), isolated from a smear-ripened cheese.</title>
        <authorList>
            <consortium name="US DOE Joint Genome Institute (JGI-PGF)"/>
            <person name="Walter F."/>
            <person name="Albersmeier A."/>
            <person name="Kalinowski J."/>
            <person name="Ruckert C."/>
        </authorList>
    </citation>
    <scope>NUCLEOTIDE SEQUENCE</scope>
    <source>
        <strain evidence="9">CGMCC 4.7372</strain>
    </source>
</reference>
<dbReference type="AlphaFoldDB" id="A0A8H9H7P5"/>
<reference evidence="9" key="2">
    <citation type="submission" date="2020-09" db="EMBL/GenBank/DDBJ databases">
        <authorList>
            <person name="Sun Q."/>
            <person name="Zhou Y."/>
        </authorList>
    </citation>
    <scope>NUCLEOTIDE SEQUENCE</scope>
    <source>
        <strain evidence="9">CGMCC 4.7372</strain>
    </source>
</reference>
<dbReference type="PANTHER" id="PTHR11545:SF2">
    <property type="entry name" value="LARGE RIBOSOMAL SUBUNIT PROTEIN UL13M"/>
    <property type="match status" value="1"/>
</dbReference>
<sequence length="204" mass="22431">MWVTVVQHAERATAVPSHSPRGASAPTTSPDHGGPVEQRRFNARRRDRSPRETKATPVRTYTPKPGDVEKNWYVIDATDVVLGRLAAQAANLLRGKHKPQFTPNADCGDYVVIINADKVALTNGKADRKFAYRHSGYPGGLTAVSYRDLLATRPERAVEKAIKGMVPHTKLGRAQLKKLKVYAGPEHPHASQNPQAFEITQVAQ</sequence>
<dbReference type="HAMAP" id="MF_01366">
    <property type="entry name" value="Ribosomal_uL13"/>
    <property type="match status" value="1"/>
</dbReference>
<evidence type="ECO:0000256" key="3">
    <source>
        <dbReference type="ARBA" id="ARBA00023274"/>
    </source>
</evidence>
<evidence type="ECO:0000313" key="10">
    <source>
        <dbReference type="Proteomes" id="UP000614239"/>
    </source>
</evidence>
<evidence type="ECO:0000313" key="9">
    <source>
        <dbReference type="EMBL" id="GGO96486.1"/>
    </source>
</evidence>
<dbReference type="GO" id="GO:0003729">
    <property type="term" value="F:mRNA binding"/>
    <property type="evidence" value="ECO:0007669"/>
    <property type="project" value="UniProtKB-ARBA"/>
</dbReference>
<evidence type="ECO:0000256" key="5">
    <source>
        <dbReference type="HAMAP-Rule" id="MF_01366"/>
    </source>
</evidence>
<dbReference type="GO" id="GO:0022625">
    <property type="term" value="C:cytosolic large ribosomal subunit"/>
    <property type="evidence" value="ECO:0007669"/>
    <property type="project" value="TreeGrafter"/>
</dbReference>